<sequence>MNFWSHPPPSSFTCNLMSRIFIVHVFSLSRKKLHYSPHT</sequence>
<evidence type="ECO:0000313" key="2">
    <source>
        <dbReference type="Proteomes" id="UP000004756"/>
    </source>
</evidence>
<protein>
    <submittedName>
        <fullName evidence="1">Uncharacterized protein</fullName>
    </submittedName>
</protein>
<dbReference type="AlphaFoldDB" id="C0D2W2"/>
<reference evidence="1 2" key="2">
    <citation type="submission" date="2009-02" db="EMBL/GenBank/DDBJ databases">
        <title>Draft genome sequence of Clostridium asparagiforme (DSM 15981).</title>
        <authorList>
            <person name="Sudarsanam P."/>
            <person name="Ley R."/>
            <person name="Guruge J."/>
            <person name="Turnbaugh P.J."/>
            <person name="Mahowald M."/>
            <person name="Liep D."/>
            <person name="Gordon J."/>
        </authorList>
    </citation>
    <scope>NUCLEOTIDE SEQUENCE [LARGE SCALE GENOMIC DNA]</scope>
    <source>
        <strain evidence="1 2">DSM 15981</strain>
    </source>
</reference>
<proteinExistence type="predicted"/>
<dbReference type="HOGENOM" id="CLU_3307086_0_0_9"/>
<gene>
    <name evidence="1" type="ORF">CLOSTASPAR_03602</name>
</gene>
<organism evidence="1 2">
    <name type="scientific">[Clostridium] asparagiforme DSM 15981</name>
    <dbReference type="NCBI Taxonomy" id="518636"/>
    <lineage>
        <taxon>Bacteria</taxon>
        <taxon>Bacillati</taxon>
        <taxon>Bacillota</taxon>
        <taxon>Clostridia</taxon>
        <taxon>Lachnospirales</taxon>
        <taxon>Lachnospiraceae</taxon>
        <taxon>Enterocloster</taxon>
    </lineage>
</organism>
<dbReference type="EMBL" id="ACCJ01000280">
    <property type="protein sequence ID" value="EEG54292.1"/>
    <property type="molecule type" value="Genomic_DNA"/>
</dbReference>
<keyword evidence="2" id="KW-1185">Reference proteome</keyword>
<name>C0D2W2_9FIRM</name>
<dbReference type="Proteomes" id="UP000004756">
    <property type="component" value="Unassembled WGS sequence"/>
</dbReference>
<reference evidence="1 2" key="1">
    <citation type="submission" date="2009-01" db="EMBL/GenBank/DDBJ databases">
        <authorList>
            <person name="Fulton L."/>
            <person name="Clifton S."/>
            <person name="Fulton B."/>
            <person name="Xu J."/>
            <person name="Minx P."/>
            <person name="Pepin K.H."/>
            <person name="Johnson M."/>
            <person name="Bhonagiri V."/>
            <person name="Nash W.E."/>
            <person name="Mardis E.R."/>
            <person name="Wilson R.K."/>
        </authorList>
    </citation>
    <scope>NUCLEOTIDE SEQUENCE [LARGE SCALE GENOMIC DNA]</scope>
    <source>
        <strain evidence="1 2">DSM 15981</strain>
    </source>
</reference>
<accession>C0D2W2</accession>
<comment type="caution">
    <text evidence="1">The sequence shown here is derived from an EMBL/GenBank/DDBJ whole genome shotgun (WGS) entry which is preliminary data.</text>
</comment>
<evidence type="ECO:0000313" key="1">
    <source>
        <dbReference type="EMBL" id="EEG54292.1"/>
    </source>
</evidence>